<proteinExistence type="predicted"/>
<reference evidence="8" key="1">
    <citation type="journal article" date="2008" name="Nature">
        <title>The amphioxus genome and the evolution of the chordate karyotype.</title>
        <authorList>
            <consortium name="US DOE Joint Genome Institute (JGI-PGF)"/>
            <person name="Putnam N.H."/>
            <person name="Butts T."/>
            <person name="Ferrier D.E.K."/>
            <person name="Furlong R.F."/>
            <person name="Hellsten U."/>
            <person name="Kawashima T."/>
            <person name="Robinson-Rechavi M."/>
            <person name="Shoguchi E."/>
            <person name="Terry A."/>
            <person name="Yu J.-K."/>
            <person name="Benito-Gutierrez E.L."/>
            <person name="Dubchak I."/>
            <person name="Garcia-Fernandez J."/>
            <person name="Gibson-Brown J.J."/>
            <person name="Grigoriev I.V."/>
            <person name="Horton A.C."/>
            <person name="de Jong P.J."/>
            <person name="Jurka J."/>
            <person name="Kapitonov V.V."/>
            <person name="Kohara Y."/>
            <person name="Kuroki Y."/>
            <person name="Lindquist E."/>
            <person name="Lucas S."/>
            <person name="Osoegawa K."/>
            <person name="Pennacchio L.A."/>
            <person name="Salamov A.A."/>
            <person name="Satou Y."/>
            <person name="Sauka-Spengler T."/>
            <person name="Schmutz J."/>
            <person name="Shin-I T."/>
            <person name="Toyoda A."/>
            <person name="Bronner-Fraser M."/>
            <person name="Fujiyama A."/>
            <person name="Holland L.Z."/>
            <person name="Holland P.W.H."/>
            <person name="Satoh N."/>
            <person name="Rokhsar D.S."/>
        </authorList>
    </citation>
    <scope>NUCLEOTIDE SEQUENCE [LARGE SCALE GENOMIC DNA]</scope>
    <source>
        <strain evidence="8">S238N-H82</strain>
        <tissue evidence="8">Testes</tissue>
    </source>
</reference>
<dbReference type="InterPro" id="IPR011009">
    <property type="entry name" value="Kinase-like_dom_sf"/>
</dbReference>
<keyword evidence="5" id="KW-0547">Nucleotide-binding</keyword>
<keyword evidence="6" id="KW-0418">Kinase</keyword>
<dbReference type="AlphaFoldDB" id="C3ZXG1"/>
<dbReference type="GO" id="GO:0005737">
    <property type="term" value="C:cytoplasm"/>
    <property type="evidence" value="ECO:0007669"/>
    <property type="project" value="UniProtKB-SubCell"/>
</dbReference>
<sequence length="122" mass="13623">MKRLKHDHVVTAMDVPDPLKPSIDHLPFLAMEFCSGGDLRKVLSRPENYCGMKEIDVRNVVRHVGRPLFSPPIQTQLITSKGYPCEDHYVTTDGFTEKPGPSRLACRLARPPFLGPKAIDGV</sequence>
<keyword evidence="2" id="KW-0963">Cytoplasm</keyword>
<dbReference type="InParanoid" id="C3ZXG1"/>
<organism>
    <name type="scientific">Branchiostoma floridae</name>
    <name type="common">Florida lancelet</name>
    <name type="synonym">Amphioxus</name>
    <dbReference type="NCBI Taxonomy" id="7739"/>
    <lineage>
        <taxon>Eukaryota</taxon>
        <taxon>Metazoa</taxon>
        <taxon>Chordata</taxon>
        <taxon>Cephalochordata</taxon>
        <taxon>Leptocardii</taxon>
        <taxon>Amphioxiformes</taxon>
        <taxon>Branchiostomatidae</taxon>
        <taxon>Branchiostoma</taxon>
    </lineage>
</organism>
<accession>C3ZXG1</accession>
<evidence type="ECO:0000256" key="4">
    <source>
        <dbReference type="ARBA" id="ARBA00022679"/>
    </source>
</evidence>
<keyword evidence="7" id="KW-0067">ATP-binding</keyword>
<evidence type="ECO:0000256" key="7">
    <source>
        <dbReference type="ARBA" id="ARBA00022840"/>
    </source>
</evidence>
<keyword evidence="3" id="KW-0723">Serine/threonine-protein kinase</keyword>
<gene>
    <name evidence="8" type="ORF">BRAFLDRAFT_81399</name>
</gene>
<evidence type="ECO:0000256" key="6">
    <source>
        <dbReference type="ARBA" id="ARBA00022777"/>
    </source>
</evidence>
<comment type="subcellular location">
    <subcellularLocation>
        <location evidence="1">Cytoplasm</location>
    </subcellularLocation>
</comment>
<dbReference type="PANTHER" id="PTHR22969:SF17">
    <property type="entry name" value="INHIBITOR OF NUCLEAR FACTOR KAPPA-B KINASE SUBUNIT BETA"/>
    <property type="match status" value="1"/>
</dbReference>
<dbReference type="STRING" id="7739.C3ZXG1"/>
<evidence type="ECO:0000256" key="2">
    <source>
        <dbReference type="ARBA" id="ARBA00022490"/>
    </source>
</evidence>
<keyword evidence="4" id="KW-0808">Transferase</keyword>
<protein>
    <recommendedName>
        <fullName evidence="9">Protein kinase domain-containing protein</fullName>
    </recommendedName>
</protein>
<evidence type="ECO:0000256" key="5">
    <source>
        <dbReference type="ARBA" id="ARBA00022741"/>
    </source>
</evidence>
<evidence type="ECO:0000256" key="1">
    <source>
        <dbReference type="ARBA" id="ARBA00004496"/>
    </source>
</evidence>
<evidence type="ECO:0000256" key="3">
    <source>
        <dbReference type="ARBA" id="ARBA00022527"/>
    </source>
</evidence>
<dbReference type="GO" id="GO:0004674">
    <property type="term" value="F:protein serine/threonine kinase activity"/>
    <property type="evidence" value="ECO:0007669"/>
    <property type="project" value="UniProtKB-KW"/>
</dbReference>
<dbReference type="SUPFAM" id="SSF56112">
    <property type="entry name" value="Protein kinase-like (PK-like)"/>
    <property type="match status" value="1"/>
</dbReference>
<dbReference type="InterPro" id="IPR051180">
    <property type="entry name" value="IKK"/>
</dbReference>
<dbReference type="GO" id="GO:0005524">
    <property type="term" value="F:ATP binding"/>
    <property type="evidence" value="ECO:0007669"/>
    <property type="project" value="UniProtKB-KW"/>
</dbReference>
<dbReference type="PANTHER" id="PTHR22969">
    <property type="entry name" value="IKB KINASE"/>
    <property type="match status" value="1"/>
</dbReference>
<dbReference type="EMBL" id="GG666711">
    <property type="protein sequence ID" value="EEN42786.1"/>
    <property type="molecule type" value="Genomic_DNA"/>
</dbReference>
<dbReference type="eggNOG" id="KOG4250">
    <property type="taxonomic scope" value="Eukaryota"/>
</dbReference>
<dbReference type="Gene3D" id="1.10.510.10">
    <property type="entry name" value="Transferase(Phosphotransferase) domain 1"/>
    <property type="match status" value="1"/>
</dbReference>
<name>C3ZXG1_BRAFL</name>
<evidence type="ECO:0008006" key="9">
    <source>
        <dbReference type="Google" id="ProtNLM"/>
    </source>
</evidence>
<evidence type="ECO:0000313" key="8">
    <source>
        <dbReference type="EMBL" id="EEN42786.1"/>
    </source>
</evidence>